<evidence type="ECO:0000256" key="1">
    <source>
        <dbReference type="SAM" id="Phobius"/>
    </source>
</evidence>
<keyword evidence="1" id="KW-0472">Membrane</keyword>
<feature type="transmembrane region" description="Helical" evidence="1">
    <location>
        <begin position="6"/>
        <end position="26"/>
    </location>
</feature>
<keyword evidence="1" id="KW-1133">Transmembrane helix</keyword>
<reference evidence="2 3" key="1">
    <citation type="submission" date="2021-02" db="EMBL/GenBank/DDBJ databases">
        <title>Bacillus sp. RD4P76, an endophyte from a halophyte.</title>
        <authorList>
            <person name="Sun J.-Q."/>
        </authorList>
    </citation>
    <scope>NUCLEOTIDE SEQUENCE [LARGE SCALE GENOMIC DNA]</scope>
    <source>
        <strain evidence="2 3">RD4P76</strain>
    </source>
</reference>
<organism evidence="2 3">
    <name type="scientific">Bacillus suaedaesalsae</name>
    <dbReference type="NCBI Taxonomy" id="2810349"/>
    <lineage>
        <taxon>Bacteria</taxon>
        <taxon>Bacillati</taxon>
        <taxon>Bacillota</taxon>
        <taxon>Bacilli</taxon>
        <taxon>Bacillales</taxon>
        <taxon>Bacillaceae</taxon>
        <taxon>Bacillus</taxon>
    </lineage>
</organism>
<protein>
    <submittedName>
        <fullName evidence="2">Uncharacterized protein</fullName>
    </submittedName>
</protein>
<proteinExistence type="predicted"/>
<dbReference type="EMBL" id="JAFELM010000019">
    <property type="protein sequence ID" value="MBM6617176.1"/>
    <property type="molecule type" value="Genomic_DNA"/>
</dbReference>
<keyword evidence="3" id="KW-1185">Reference proteome</keyword>
<evidence type="ECO:0000313" key="2">
    <source>
        <dbReference type="EMBL" id="MBM6617176.1"/>
    </source>
</evidence>
<accession>A0ABS2DFI8</accession>
<dbReference type="RefSeq" id="WP_204202557.1">
    <property type="nucleotide sequence ID" value="NZ_JAFELM010000019.1"/>
</dbReference>
<sequence length="250" mass="29320">MSPGENIYFFLIGVTVLIVIMFIWLIFRNRKKWGIVLTIVLVIGYVGYYVCYPTIKVNTHTKRYEQLIDYLTEKYPDKEFTILPKHYEEGHRVGQFDVNDIETPTIGVTFRIDEERQVTQIGTWSNREDPAQQELWREIEFIYGDPYSLDKEFAEIIKQDVWIDGELTAFALTIDDMPAIALFNYSSGGYGLLELRKGEHEGFVAIEEEGYVIIYIDERFQGEMVTIHLENGEEYTVNVDQHKDRLYVVK</sequence>
<comment type="caution">
    <text evidence="2">The sequence shown here is derived from an EMBL/GenBank/DDBJ whole genome shotgun (WGS) entry which is preliminary data.</text>
</comment>
<dbReference type="Proteomes" id="UP001518925">
    <property type="component" value="Unassembled WGS sequence"/>
</dbReference>
<gene>
    <name evidence="2" type="ORF">JR050_05745</name>
</gene>
<keyword evidence="1" id="KW-0812">Transmembrane</keyword>
<feature type="transmembrane region" description="Helical" evidence="1">
    <location>
        <begin position="33"/>
        <end position="50"/>
    </location>
</feature>
<name>A0ABS2DFI8_9BACI</name>
<evidence type="ECO:0000313" key="3">
    <source>
        <dbReference type="Proteomes" id="UP001518925"/>
    </source>
</evidence>